<proteinExistence type="predicted"/>
<dbReference type="EMBL" id="CP008889">
    <property type="protein sequence ID" value="AIF41184.1"/>
    <property type="molecule type" value="Genomic_DNA"/>
</dbReference>
<evidence type="ECO:0000256" key="2">
    <source>
        <dbReference type="SAM" id="Phobius"/>
    </source>
</evidence>
<name>A0A075JH14_9MICO</name>
<gene>
    <name evidence="3" type="ORF">HX89_09755</name>
</gene>
<evidence type="ECO:0000256" key="1">
    <source>
        <dbReference type="SAM" id="MobiDB-lite"/>
    </source>
</evidence>
<feature type="transmembrane region" description="Helical" evidence="2">
    <location>
        <begin position="6"/>
        <end position="24"/>
    </location>
</feature>
<dbReference type="Proteomes" id="UP000027986">
    <property type="component" value="Chromosome"/>
</dbReference>
<evidence type="ECO:0000313" key="3">
    <source>
        <dbReference type="EMBL" id="AIF41184.1"/>
    </source>
</evidence>
<dbReference type="HOGENOM" id="CLU_2715719_0_0_11"/>
<protein>
    <submittedName>
        <fullName evidence="3">Uncharacterized protein</fullName>
    </submittedName>
</protein>
<keyword evidence="2" id="KW-0472">Membrane</keyword>
<dbReference type="AlphaFoldDB" id="A0A075JH14"/>
<evidence type="ECO:0000313" key="4">
    <source>
        <dbReference type="Proteomes" id="UP000027986"/>
    </source>
</evidence>
<dbReference type="KEGG" id="dni:HX89_09755"/>
<organism evidence="3 4">
    <name type="scientific">Dermacoccus nishinomiyaensis</name>
    <dbReference type="NCBI Taxonomy" id="1274"/>
    <lineage>
        <taxon>Bacteria</taxon>
        <taxon>Bacillati</taxon>
        <taxon>Actinomycetota</taxon>
        <taxon>Actinomycetes</taxon>
        <taxon>Micrococcales</taxon>
        <taxon>Dermacoccaceae</taxon>
        <taxon>Dermacoccus</taxon>
    </lineage>
</organism>
<reference evidence="3 4" key="1">
    <citation type="submission" date="2014-07" db="EMBL/GenBank/DDBJ databases">
        <title>Genome Sequencing of Dermacoccus nishinomiyaensis.</title>
        <authorList>
            <person name="Hong K.W."/>
            <person name="Chan K.G."/>
        </authorList>
    </citation>
    <scope>NUCLEOTIDE SEQUENCE [LARGE SCALE GENOMIC DNA]</scope>
    <source>
        <strain evidence="3 4">M25</strain>
    </source>
</reference>
<feature type="compositionally biased region" description="Basic and acidic residues" evidence="1">
    <location>
        <begin position="55"/>
        <end position="72"/>
    </location>
</feature>
<feature type="region of interest" description="Disordered" evidence="1">
    <location>
        <begin position="48"/>
        <end position="72"/>
    </location>
</feature>
<keyword evidence="2" id="KW-0812">Transmembrane</keyword>
<sequence>MFWIVLGMTLTVVLAAFVVGIVALPARRAGRPVLTTRGEKLFRVGHAPAAPRAATAKDGERAAERGGRIRRS</sequence>
<keyword evidence="2" id="KW-1133">Transmembrane helix</keyword>
<keyword evidence="4" id="KW-1185">Reference proteome</keyword>
<accession>A0A075JH14</accession>